<proteinExistence type="predicted"/>
<dbReference type="InterPro" id="IPR026838">
    <property type="entry name" value="YheC/D"/>
</dbReference>
<gene>
    <name evidence="1" type="ORF">K9V48_17315</name>
</gene>
<dbReference type="EMBL" id="JAIQUM010000043">
    <property type="protein sequence ID" value="MBZ5751960.1"/>
    <property type="molecule type" value="Genomic_DNA"/>
</dbReference>
<organism evidence="1 2">
    <name type="scientific">Metabacillus rhizolycopersici</name>
    <dbReference type="NCBI Taxonomy" id="2875709"/>
    <lineage>
        <taxon>Bacteria</taxon>
        <taxon>Bacillati</taxon>
        <taxon>Bacillota</taxon>
        <taxon>Bacilli</taxon>
        <taxon>Bacillales</taxon>
        <taxon>Bacillaceae</taxon>
        <taxon>Metabacillus</taxon>
    </lineage>
</organism>
<evidence type="ECO:0000313" key="2">
    <source>
        <dbReference type="Proteomes" id="UP001165287"/>
    </source>
</evidence>
<sequence>MSYEGVGVLVPSAVYKQIPQLSGNLKSMFLLFEQAAEKNKLIPCYIKLSKLRPSKRSVVAYVKTTNGYQLMRVPRPSIIYSRIIDISQAVRKRIRSLSQEGVTLFNIPNYDVEKYKIHQLLLKDEIISKHLPQTEVLTKQNLRKMMTEYDSLILKQNYGERGIGAMKLEQRNDFWTLTYKTPKMINFKRLHFSNILPNILEDHIENGHYIIQERIKLATYNGAPFDMRVAVQKDGEGKFKVTGIMCKVAKKNHFLTNGSEGGQTYRLDDIHSQAIPKIPLHVLQKTISIFTIRVAHHLEQYFPHLADLGFDICLTKEGTPYFIECNFISDYVGGLFQHQKLIHDEWSKVFTTPFDYARYLMNQKKTRKEE</sequence>
<name>A0ABS7UVI1_9BACI</name>
<keyword evidence="2" id="KW-1185">Reference proteome</keyword>
<dbReference type="RefSeq" id="WP_224140292.1">
    <property type="nucleotide sequence ID" value="NZ_JAIQUM010000043.1"/>
</dbReference>
<comment type="caution">
    <text evidence="1">The sequence shown here is derived from an EMBL/GenBank/DDBJ whole genome shotgun (WGS) entry which is preliminary data.</text>
</comment>
<dbReference type="Pfam" id="PF14398">
    <property type="entry name" value="ATPgrasp_YheCD"/>
    <property type="match status" value="1"/>
</dbReference>
<accession>A0ABS7UVI1</accession>
<dbReference type="SUPFAM" id="SSF56059">
    <property type="entry name" value="Glutathione synthetase ATP-binding domain-like"/>
    <property type="match status" value="1"/>
</dbReference>
<dbReference type="Gene3D" id="3.30.470.20">
    <property type="entry name" value="ATP-grasp fold, B domain"/>
    <property type="match status" value="1"/>
</dbReference>
<evidence type="ECO:0000313" key="1">
    <source>
        <dbReference type="EMBL" id="MBZ5751960.1"/>
    </source>
</evidence>
<protein>
    <submittedName>
        <fullName evidence="1">YheC/YheD family protein</fullName>
    </submittedName>
</protein>
<reference evidence="1" key="1">
    <citation type="submission" date="2024-05" db="EMBL/GenBank/DDBJ databases">
        <title>Metabacillus sp. nov., isolated from the rhizosphere soil of tomato plants.</title>
        <authorList>
            <person name="Ma R."/>
        </authorList>
    </citation>
    <scope>NUCLEOTIDE SEQUENCE</scope>
    <source>
        <strain evidence="1">DBTR6</strain>
    </source>
</reference>
<dbReference type="Proteomes" id="UP001165287">
    <property type="component" value="Unassembled WGS sequence"/>
</dbReference>